<name>A0ABT3ZXE5_9BACT</name>
<comment type="caution">
    <text evidence="1">The sequence shown here is derived from an EMBL/GenBank/DDBJ whole genome shotgun (WGS) entry which is preliminary data.</text>
</comment>
<evidence type="ECO:0000313" key="2">
    <source>
        <dbReference type="Proteomes" id="UP001207654"/>
    </source>
</evidence>
<sequence length="66" mass="7036">MAPEQAERVIFMTGGAFTEQSRAFLAGTGLPCLDKPIDAQRLRALMAAMPPLGSRNVHAEPVAPMV</sequence>
<protein>
    <recommendedName>
        <fullName evidence="3">Response regulatory domain-containing protein</fullName>
    </recommendedName>
</protein>
<dbReference type="EMBL" id="JAPNKA010000001">
    <property type="protein sequence ID" value="MCY1074065.1"/>
    <property type="molecule type" value="Genomic_DNA"/>
</dbReference>
<dbReference type="RefSeq" id="WP_267533047.1">
    <property type="nucleotide sequence ID" value="NZ_JAPNKA010000001.1"/>
</dbReference>
<reference evidence="1 2" key="1">
    <citation type="submission" date="2022-11" db="EMBL/GenBank/DDBJ databases">
        <title>Minimal conservation of predation-associated metabolite biosynthetic gene clusters underscores biosynthetic potential of Myxococcota including descriptions for ten novel species: Archangium lansinium sp. nov., Myxococcus landrumus sp. nov., Nannocystis bai.</title>
        <authorList>
            <person name="Ahearne A."/>
            <person name="Stevens C."/>
            <person name="Phillips K."/>
        </authorList>
    </citation>
    <scope>NUCLEOTIDE SEQUENCE [LARGE SCALE GENOMIC DNA]</scope>
    <source>
        <strain evidence="1 2">MIWBW</strain>
    </source>
</reference>
<gene>
    <name evidence="1" type="ORF">OV287_06170</name>
</gene>
<organism evidence="1 2">
    <name type="scientific">Archangium lansingense</name>
    <dbReference type="NCBI Taxonomy" id="2995310"/>
    <lineage>
        <taxon>Bacteria</taxon>
        <taxon>Pseudomonadati</taxon>
        <taxon>Myxococcota</taxon>
        <taxon>Myxococcia</taxon>
        <taxon>Myxococcales</taxon>
        <taxon>Cystobacterineae</taxon>
        <taxon>Archangiaceae</taxon>
        <taxon>Archangium</taxon>
    </lineage>
</organism>
<accession>A0ABT3ZXE5</accession>
<proteinExistence type="predicted"/>
<evidence type="ECO:0008006" key="3">
    <source>
        <dbReference type="Google" id="ProtNLM"/>
    </source>
</evidence>
<evidence type="ECO:0000313" key="1">
    <source>
        <dbReference type="EMBL" id="MCY1074065.1"/>
    </source>
</evidence>
<dbReference type="Proteomes" id="UP001207654">
    <property type="component" value="Unassembled WGS sequence"/>
</dbReference>
<keyword evidence="2" id="KW-1185">Reference proteome</keyword>